<protein>
    <submittedName>
        <fullName evidence="1">Uncharacterized protein</fullName>
    </submittedName>
</protein>
<keyword evidence="2" id="KW-1185">Reference proteome</keyword>
<name>A0A2A6C5X4_PRIPA</name>
<evidence type="ECO:0000313" key="2">
    <source>
        <dbReference type="Proteomes" id="UP000005239"/>
    </source>
</evidence>
<dbReference type="AlphaFoldDB" id="A0A2A6C5X4"/>
<reference evidence="2" key="1">
    <citation type="journal article" date="2008" name="Nat. Genet.">
        <title>The Pristionchus pacificus genome provides a unique perspective on nematode lifestyle and parasitism.</title>
        <authorList>
            <person name="Dieterich C."/>
            <person name="Clifton S.W."/>
            <person name="Schuster L.N."/>
            <person name="Chinwalla A."/>
            <person name="Delehaunty K."/>
            <person name="Dinkelacker I."/>
            <person name="Fulton L."/>
            <person name="Fulton R."/>
            <person name="Godfrey J."/>
            <person name="Minx P."/>
            <person name="Mitreva M."/>
            <person name="Roeseler W."/>
            <person name="Tian H."/>
            <person name="Witte H."/>
            <person name="Yang S.P."/>
            <person name="Wilson R.K."/>
            <person name="Sommer R.J."/>
        </authorList>
    </citation>
    <scope>NUCLEOTIDE SEQUENCE [LARGE SCALE GENOMIC DNA]</scope>
    <source>
        <strain evidence="2">PS312</strain>
    </source>
</reference>
<dbReference type="EnsemblMetazoa" id="PPA33539.1">
    <property type="protein sequence ID" value="PPA33539.1"/>
    <property type="gene ID" value="WBGene00271908"/>
</dbReference>
<accession>A0A8R1YNW2</accession>
<accession>A0A2A6C5X4</accession>
<evidence type="ECO:0000313" key="1">
    <source>
        <dbReference type="EnsemblMetazoa" id="PPA33539.1"/>
    </source>
</evidence>
<reference evidence="1" key="2">
    <citation type="submission" date="2022-06" db="UniProtKB">
        <authorList>
            <consortium name="EnsemblMetazoa"/>
        </authorList>
    </citation>
    <scope>IDENTIFICATION</scope>
    <source>
        <strain evidence="1">PS312</strain>
    </source>
</reference>
<gene>
    <name evidence="1" type="primary">WBGene00271908</name>
</gene>
<dbReference type="Proteomes" id="UP000005239">
    <property type="component" value="Unassembled WGS sequence"/>
</dbReference>
<organism evidence="1 2">
    <name type="scientific">Pristionchus pacificus</name>
    <name type="common">Parasitic nematode worm</name>
    <dbReference type="NCBI Taxonomy" id="54126"/>
    <lineage>
        <taxon>Eukaryota</taxon>
        <taxon>Metazoa</taxon>
        <taxon>Ecdysozoa</taxon>
        <taxon>Nematoda</taxon>
        <taxon>Chromadorea</taxon>
        <taxon>Rhabditida</taxon>
        <taxon>Rhabditina</taxon>
        <taxon>Diplogasteromorpha</taxon>
        <taxon>Diplogasteroidea</taxon>
        <taxon>Neodiplogasteridae</taxon>
        <taxon>Pristionchus</taxon>
    </lineage>
</organism>
<sequence>MSQPEVEVVKVMESHGREKSTMVGRGKNPVLLRVYYKGAIPDHCLRARQTHLTEFYKFARQSKKDEEKIHYTIETDPITGA</sequence>
<proteinExistence type="predicted"/>